<protein>
    <submittedName>
        <fullName evidence="3">Uncharacterized protein</fullName>
    </submittedName>
</protein>
<dbReference type="AlphaFoldDB" id="A0A0F9TCV5"/>
<dbReference type="PANTHER" id="PTHR42760">
    <property type="entry name" value="SHORT-CHAIN DEHYDROGENASES/REDUCTASES FAMILY MEMBER"/>
    <property type="match status" value="1"/>
</dbReference>
<accession>A0A0F9TCV5</accession>
<dbReference type="CDD" id="cd05233">
    <property type="entry name" value="SDR_c"/>
    <property type="match status" value="1"/>
</dbReference>
<dbReference type="PRINTS" id="PR00081">
    <property type="entry name" value="GDHRDH"/>
</dbReference>
<name>A0A0F9TCV5_9ZZZZ</name>
<reference evidence="3" key="1">
    <citation type="journal article" date="2015" name="Nature">
        <title>Complex archaea that bridge the gap between prokaryotes and eukaryotes.</title>
        <authorList>
            <person name="Spang A."/>
            <person name="Saw J.H."/>
            <person name="Jorgensen S.L."/>
            <person name="Zaremba-Niedzwiedzka K."/>
            <person name="Martijn J."/>
            <person name="Lind A.E."/>
            <person name="van Eijk R."/>
            <person name="Schleper C."/>
            <person name="Guy L."/>
            <person name="Ettema T.J."/>
        </authorList>
    </citation>
    <scope>NUCLEOTIDE SEQUENCE</scope>
</reference>
<evidence type="ECO:0000256" key="2">
    <source>
        <dbReference type="ARBA" id="ARBA00023002"/>
    </source>
</evidence>
<dbReference type="InterPro" id="IPR036291">
    <property type="entry name" value="NAD(P)-bd_dom_sf"/>
</dbReference>
<evidence type="ECO:0000256" key="1">
    <source>
        <dbReference type="ARBA" id="ARBA00006484"/>
    </source>
</evidence>
<comment type="similarity">
    <text evidence="1">Belongs to the short-chain dehydrogenases/reductases (SDR) family.</text>
</comment>
<keyword evidence="2" id="KW-0560">Oxidoreductase</keyword>
<dbReference type="GO" id="GO:0016616">
    <property type="term" value="F:oxidoreductase activity, acting on the CH-OH group of donors, NAD or NADP as acceptor"/>
    <property type="evidence" value="ECO:0007669"/>
    <property type="project" value="TreeGrafter"/>
</dbReference>
<dbReference type="Gene3D" id="3.40.50.720">
    <property type="entry name" value="NAD(P)-binding Rossmann-like Domain"/>
    <property type="match status" value="1"/>
</dbReference>
<dbReference type="Pfam" id="PF00106">
    <property type="entry name" value="adh_short"/>
    <property type="match status" value="1"/>
</dbReference>
<dbReference type="InterPro" id="IPR002347">
    <property type="entry name" value="SDR_fam"/>
</dbReference>
<comment type="caution">
    <text evidence="3">The sequence shown here is derived from an EMBL/GenBank/DDBJ whole genome shotgun (WGS) entry which is preliminary data.</text>
</comment>
<dbReference type="SUPFAM" id="SSF51735">
    <property type="entry name" value="NAD(P)-binding Rossmann-fold domains"/>
    <property type="match status" value="1"/>
</dbReference>
<dbReference type="PRINTS" id="PR00080">
    <property type="entry name" value="SDRFAMILY"/>
</dbReference>
<proteinExistence type="inferred from homology"/>
<dbReference type="EMBL" id="LAZR01000356">
    <property type="protein sequence ID" value="KKN72752.1"/>
    <property type="molecule type" value="Genomic_DNA"/>
</dbReference>
<organism evidence="3">
    <name type="scientific">marine sediment metagenome</name>
    <dbReference type="NCBI Taxonomy" id="412755"/>
    <lineage>
        <taxon>unclassified sequences</taxon>
        <taxon>metagenomes</taxon>
        <taxon>ecological metagenomes</taxon>
    </lineage>
</organism>
<sequence length="270" mass="28904">MSGERLEGKVAIVTGGGRGLGRAMVLGLAAAGARVVTTASREATEVEAVAREAGDDRVVPMLADVSREEDSARVVAMALDRFGRLDMLVNNAGRGMKYVSERFLTDPTRFWETDPDVWRMVIDTNVNGPFLMARAAAPVMIAAGRGRIVNVTMNHATMRRRGFSPYGPSKAALESETIIWAQDLQGTGIMVNCLLPGGATATGMIPDDLPQEVRTELLDPAIVIPPLLWLASEASEGVTGCRIDASRWRRELPEAEAAKAAMDNAGWAVA</sequence>
<dbReference type="PANTHER" id="PTHR42760:SF133">
    <property type="entry name" value="3-OXOACYL-[ACYL-CARRIER-PROTEIN] REDUCTASE"/>
    <property type="match status" value="1"/>
</dbReference>
<dbReference type="GO" id="GO:0006633">
    <property type="term" value="P:fatty acid biosynthetic process"/>
    <property type="evidence" value="ECO:0007669"/>
    <property type="project" value="TreeGrafter"/>
</dbReference>
<dbReference type="GO" id="GO:0048038">
    <property type="term" value="F:quinone binding"/>
    <property type="evidence" value="ECO:0007669"/>
    <property type="project" value="TreeGrafter"/>
</dbReference>
<evidence type="ECO:0000313" key="3">
    <source>
        <dbReference type="EMBL" id="KKN72752.1"/>
    </source>
</evidence>
<gene>
    <name evidence="3" type="ORF">LCGC14_0408040</name>
</gene>